<dbReference type="InterPro" id="IPR038765">
    <property type="entry name" value="Papain-like_cys_pep_sf"/>
</dbReference>
<dbReference type="PROSITE" id="PS00973">
    <property type="entry name" value="USP_2"/>
    <property type="match status" value="1"/>
</dbReference>
<dbReference type="InterPro" id="IPR028889">
    <property type="entry name" value="USP"/>
</dbReference>
<evidence type="ECO:0000256" key="8">
    <source>
        <dbReference type="SAM" id="Phobius"/>
    </source>
</evidence>
<dbReference type="CDD" id="cd02257">
    <property type="entry name" value="Peptidase_C19"/>
    <property type="match status" value="1"/>
</dbReference>
<dbReference type="PANTHER" id="PTHR24006">
    <property type="entry name" value="UBIQUITIN CARBOXYL-TERMINAL HYDROLASE"/>
    <property type="match status" value="1"/>
</dbReference>
<dbReference type="InterPro" id="IPR050164">
    <property type="entry name" value="Peptidase_C19"/>
</dbReference>
<evidence type="ECO:0000256" key="7">
    <source>
        <dbReference type="ARBA" id="ARBA00022807"/>
    </source>
</evidence>
<evidence type="ECO:0000256" key="1">
    <source>
        <dbReference type="ARBA" id="ARBA00000707"/>
    </source>
</evidence>
<proteinExistence type="inferred from homology"/>
<sequence length="802" mass="90963">MWILDAVYSLFWNSLLDFVFFIIIDAFAKITLGDSRTPGEKKTIWFGESVILALTSIIIYFCDHTPVVLIFLTMITFVYTQSSGMVNVRNWYISLKTRWEEYQQHQDSVERMRIHLNNQQAYFRSEQMRQEAAQRLAPYNRNVPFQMQQQQQHGMYPVKNLQQSRMGFASNTQANLASNQNFQPPNDVMQQTPSTPSFWSRLPRMSLPNAFKRSSATTTTTTSSDDDHYQLRKEEYSFSTEFSKNLRPNKQTPIGKVDYSPPIKPSLFGENLGRRPLRRGFTSCPESSISESSSLKKRFISAFGFSSTPEKPPGLRNEGQNLCFMNSILQCLARTPNLIQSLSTETSKESECTMEESLLLTSIVEILENCKVKGSAKVLDPIAFRQAASSLPNSVVALPTQRQAQQDAAEFYMWFMDSLHCLLNKNRKSNADEAKKSKASERLKTLKFIYGDLNPAKLQDLKSACKQEIDQAHGLQNNSYAEPVQRLSDLEWLTYKADNNSIIDNSFTGQLVIGYHCLTDNRITVNMQTFNILPVPIVPPREVSGLVMLADCFTTFCNVEHLTGQDALDHNSWCPAAEKCTTPVQGLSTPSAPKVNGRKRGFSSVDSAVGSLGSPLTGNPMSPIPGNGEFVNDSGFQDTVFKTSTPIADSQFSFIPQHQRLKDAQRRCLLRQLPECLVIQLMRFNYNPFTRQSSKVQAPVSIPLRDLDLTQIMFDTVTNREDLSAPEHTHKYDLYGVCVHLGADTTSYGHYISYCLQSDNNTWYKFDDEDVTEVNMEYELTMRELRENAYILFYKKAASSPS</sequence>
<dbReference type="EC" id="3.4.19.12" evidence="3"/>
<keyword evidence="4" id="KW-0645">Protease</keyword>
<evidence type="ECO:0000313" key="10">
    <source>
        <dbReference type="EMBL" id="OWF45254.1"/>
    </source>
</evidence>
<evidence type="ECO:0000256" key="3">
    <source>
        <dbReference type="ARBA" id="ARBA00012759"/>
    </source>
</evidence>
<organism evidence="10 11">
    <name type="scientific">Mizuhopecten yessoensis</name>
    <name type="common">Japanese scallop</name>
    <name type="synonym">Patinopecten yessoensis</name>
    <dbReference type="NCBI Taxonomy" id="6573"/>
    <lineage>
        <taxon>Eukaryota</taxon>
        <taxon>Metazoa</taxon>
        <taxon>Spiralia</taxon>
        <taxon>Lophotrochozoa</taxon>
        <taxon>Mollusca</taxon>
        <taxon>Bivalvia</taxon>
        <taxon>Autobranchia</taxon>
        <taxon>Pteriomorphia</taxon>
        <taxon>Pectinida</taxon>
        <taxon>Pectinoidea</taxon>
        <taxon>Pectinidae</taxon>
        <taxon>Mizuhopecten</taxon>
    </lineage>
</organism>
<dbReference type="GO" id="GO:0005634">
    <property type="term" value="C:nucleus"/>
    <property type="evidence" value="ECO:0007669"/>
    <property type="project" value="TreeGrafter"/>
</dbReference>
<dbReference type="GO" id="GO:0006508">
    <property type="term" value="P:proteolysis"/>
    <property type="evidence" value="ECO:0007669"/>
    <property type="project" value="UniProtKB-KW"/>
</dbReference>
<feature type="transmembrane region" description="Helical" evidence="8">
    <location>
        <begin position="44"/>
        <end position="61"/>
    </location>
</feature>
<dbReference type="PANTHER" id="PTHR24006:SF687">
    <property type="entry name" value="UBIQUITIN CARBOXYL-TERMINAL HYDROLASE 10"/>
    <property type="match status" value="1"/>
</dbReference>
<keyword evidence="8" id="KW-0472">Membrane</keyword>
<evidence type="ECO:0000256" key="5">
    <source>
        <dbReference type="ARBA" id="ARBA00022786"/>
    </source>
</evidence>
<dbReference type="AlphaFoldDB" id="A0A210Q943"/>
<keyword evidence="8" id="KW-1133">Transmembrane helix</keyword>
<name>A0A210Q943_MIZYE</name>
<feature type="domain" description="USP" evidence="9">
    <location>
        <begin position="313"/>
        <end position="797"/>
    </location>
</feature>
<dbReference type="SUPFAM" id="SSF54001">
    <property type="entry name" value="Cysteine proteinases"/>
    <property type="match status" value="1"/>
</dbReference>
<keyword evidence="5" id="KW-0833">Ubl conjugation pathway</keyword>
<gene>
    <name evidence="10" type="ORF">KP79_PYT11277</name>
</gene>
<keyword evidence="6 10" id="KW-0378">Hydrolase</keyword>
<dbReference type="Proteomes" id="UP000242188">
    <property type="component" value="Unassembled WGS sequence"/>
</dbReference>
<evidence type="ECO:0000256" key="4">
    <source>
        <dbReference type="ARBA" id="ARBA00022670"/>
    </source>
</evidence>
<comment type="caution">
    <text evidence="10">The sequence shown here is derived from an EMBL/GenBank/DDBJ whole genome shotgun (WGS) entry which is preliminary data.</text>
</comment>
<feature type="transmembrane region" description="Helical" evidence="8">
    <location>
        <begin position="6"/>
        <end position="32"/>
    </location>
</feature>
<comment type="catalytic activity">
    <reaction evidence="1">
        <text>Thiol-dependent hydrolysis of ester, thioester, amide, peptide and isopeptide bonds formed by the C-terminal Gly of ubiquitin (a 76-residue protein attached to proteins as an intracellular targeting signal).</text>
        <dbReference type="EC" id="3.4.19.12"/>
    </reaction>
</comment>
<dbReference type="InterPro" id="IPR001394">
    <property type="entry name" value="Peptidase_C19_UCH"/>
</dbReference>
<evidence type="ECO:0000256" key="6">
    <source>
        <dbReference type="ARBA" id="ARBA00022801"/>
    </source>
</evidence>
<dbReference type="STRING" id="6573.A0A210Q943"/>
<keyword evidence="7" id="KW-0788">Thiol protease</keyword>
<dbReference type="PROSITE" id="PS50235">
    <property type="entry name" value="USP_3"/>
    <property type="match status" value="1"/>
</dbReference>
<dbReference type="OrthoDB" id="292964at2759"/>
<evidence type="ECO:0000313" key="11">
    <source>
        <dbReference type="Proteomes" id="UP000242188"/>
    </source>
</evidence>
<comment type="similarity">
    <text evidence="2">Belongs to the peptidase C19 family. USP10 subfamily.</text>
</comment>
<dbReference type="GO" id="GO:0016579">
    <property type="term" value="P:protein deubiquitination"/>
    <property type="evidence" value="ECO:0007669"/>
    <property type="project" value="InterPro"/>
</dbReference>
<accession>A0A210Q943</accession>
<protein>
    <recommendedName>
        <fullName evidence="3">ubiquitinyl hydrolase 1</fullName>
        <ecNumber evidence="3">3.4.19.12</ecNumber>
    </recommendedName>
</protein>
<dbReference type="Gene3D" id="3.90.70.10">
    <property type="entry name" value="Cysteine proteinases"/>
    <property type="match status" value="1"/>
</dbReference>
<feature type="transmembrane region" description="Helical" evidence="8">
    <location>
        <begin position="67"/>
        <end position="88"/>
    </location>
</feature>
<dbReference type="InterPro" id="IPR018200">
    <property type="entry name" value="USP_CS"/>
</dbReference>
<dbReference type="Pfam" id="PF00443">
    <property type="entry name" value="UCH"/>
    <property type="match status" value="1"/>
</dbReference>
<keyword evidence="8" id="KW-0812">Transmembrane</keyword>
<keyword evidence="11" id="KW-1185">Reference proteome</keyword>
<reference evidence="10 11" key="1">
    <citation type="journal article" date="2017" name="Nat. Ecol. Evol.">
        <title>Scallop genome provides insights into evolution of bilaterian karyotype and development.</title>
        <authorList>
            <person name="Wang S."/>
            <person name="Zhang J."/>
            <person name="Jiao W."/>
            <person name="Li J."/>
            <person name="Xun X."/>
            <person name="Sun Y."/>
            <person name="Guo X."/>
            <person name="Huan P."/>
            <person name="Dong B."/>
            <person name="Zhang L."/>
            <person name="Hu X."/>
            <person name="Sun X."/>
            <person name="Wang J."/>
            <person name="Zhao C."/>
            <person name="Wang Y."/>
            <person name="Wang D."/>
            <person name="Huang X."/>
            <person name="Wang R."/>
            <person name="Lv J."/>
            <person name="Li Y."/>
            <person name="Zhang Z."/>
            <person name="Liu B."/>
            <person name="Lu W."/>
            <person name="Hui Y."/>
            <person name="Liang J."/>
            <person name="Zhou Z."/>
            <person name="Hou R."/>
            <person name="Li X."/>
            <person name="Liu Y."/>
            <person name="Li H."/>
            <person name="Ning X."/>
            <person name="Lin Y."/>
            <person name="Zhao L."/>
            <person name="Xing Q."/>
            <person name="Dou J."/>
            <person name="Li Y."/>
            <person name="Mao J."/>
            <person name="Guo H."/>
            <person name="Dou H."/>
            <person name="Li T."/>
            <person name="Mu C."/>
            <person name="Jiang W."/>
            <person name="Fu Q."/>
            <person name="Fu X."/>
            <person name="Miao Y."/>
            <person name="Liu J."/>
            <person name="Yu Q."/>
            <person name="Li R."/>
            <person name="Liao H."/>
            <person name="Li X."/>
            <person name="Kong Y."/>
            <person name="Jiang Z."/>
            <person name="Chourrout D."/>
            <person name="Li R."/>
            <person name="Bao Z."/>
        </authorList>
    </citation>
    <scope>NUCLEOTIDE SEQUENCE [LARGE SCALE GENOMIC DNA]</scope>
    <source>
        <strain evidence="10 11">PY_sf001</strain>
    </source>
</reference>
<evidence type="ECO:0000256" key="2">
    <source>
        <dbReference type="ARBA" id="ARBA00005427"/>
    </source>
</evidence>
<dbReference type="GO" id="GO:0005829">
    <property type="term" value="C:cytosol"/>
    <property type="evidence" value="ECO:0007669"/>
    <property type="project" value="TreeGrafter"/>
</dbReference>
<dbReference type="GO" id="GO:0004843">
    <property type="term" value="F:cysteine-type deubiquitinase activity"/>
    <property type="evidence" value="ECO:0007669"/>
    <property type="project" value="UniProtKB-EC"/>
</dbReference>
<dbReference type="EMBL" id="NEDP02004538">
    <property type="protein sequence ID" value="OWF45254.1"/>
    <property type="molecule type" value="Genomic_DNA"/>
</dbReference>
<evidence type="ECO:0000259" key="9">
    <source>
        <dbReference type="PROSITE" id="PS50235"/>
    </source>
</evidence>